<name>A0A2K9NXJ7_BACTC</name>
<dbReference type="Proteomes" id="UP000235584">
    <property type="component" value="Chromosome"/>
</dbReference>
<dbReference type="Gene3D" id="3.40.190.10">
    <property type="entry name" value="Periplasmic binding protein-like II"/>
    <property type="match status" value="2"/>
</dbReference>
<dbReference type="EMBL" id="CP025704">
    <property type="protein sequence ID" value="AUN99504.1"/>
    <property type="molecule type" value="Genomic_DNA"/>
</dbReference>
<protein>
    <submittedName>
        <fullName evidence="6">DNA-binding transcriptional regulator OxyR</fullName>
    </submittedName>
</protein>
<dbReference type="Pfam" id="PF00126">
    <property type="entry name" value="HTH_1"/>
    <property type="match status" value="1"/>
</dbReference>
<dbReference type="InterPro" id="IPR005119">
    <property type="entry name" value="LysR_subst-bd"/>
</dbReference>
<dbReference type="FunFam" id="1.10.10.10:FF:000001">
    <property type="entry name" value="LysR family transcriptional regulator"/>
    <property type="match status" value="1"/>
</dbReference>
<keyword evidence="4" id="KW-0010">Activator</keyword>
<dbReference type="CDD" id="cd08411">
    <property type="entry name" value="PBP2_OxyR"/>
    <property type="match status" value="1"/>
</dbReference>
<evidence type="ECO:0000256" key="2">
    <source>
        <dbReference type="ARBA" id="ARBA00023015"/>
    </source>
</evidence>
<evidence type="ECO:0000256" key="5">
    <source>
        <dbReference type="ARBA" id="ARBA00023163"/>
    </source>
</evidence>
<dbReference type="InterPro" id="IPR000847">
    <property type="entry name" value="LysR_HTH_N"/>
</dbReference>
<dbReference type="GO" id="GO:0003700">
    <property type="term" value="F:DNA-binding transcription factor activity"/>
    <property type="evidence" value="ECO:0007669"/>
    <property type="project" value="InterPro"/>
</dbReference>
<dbReference type="GO" id="GO:0032993">
    <property type="term" value="C:protein-DNA complex"/>
    <property type="evidence" value="ECO:0007669"/>
    <property type="project" value="TreeGrafter"/>
</dbReference>
<evidence type="ECO:0000256" key="1">
    <source>
        <dbReference type="ARBA" id="ARBA00009437"/>
    </source>
</evidence>
<dbReference type="GO" id="GO:0003677">
    <property type="term" value="F:DNA binding"/>
    <property type="evidence" value="ECO:0007669"/>
    <property type="project" value="UniProtKB-KW"/>
</dbReference>
<dbReference type="SUPFAM" id="SSF53850">
    <property type="entry name" value="Periplasmic binding protein-like II"/>
    <property type="match status" value="1"/>
</dbReference>
<keyword evidence="3 6" id="KW-0238">DNA-binding</keyword>
<dbReference type="PROSITE" id="PS50931">
    <property type="entry name" value="HTH_LYSR"/>
    <property type="match status" value="1"/>
</dbReference>
<comment type="similarity">
    <text evidence="1">Belongs to the LysR transcriptional regulatory family.</text>
</comment>
<gene>
    <name evidence="6" type="ORF">C0V70_15605</name>
</gene>
<dbReference type="Pfam" id="PF03466">
    <property type="entry name" value="LysR_substrate"/>
    <property type="match status" value="1"/>
</dbReference>
<proteinExistence type="inferred from homology"/>
<dbReference type="PANTHER" id="PTHR30346">
    <property type="entry name" value="TRANSCRIPTIONAL DUAL REGULATOR HCAR-RELATED"/>
    <property type="match status" value="1"/>
</dbReference>
<dbReference type="AlphaFoldDB" id="A0A2K9NXJ7"/>
<keyword evidence="7" id="KW-1185">Reference proteome</keyword>
<dbReference type="Gene3D" id="1.10.10.10">
    <property type="entry name" value="Winged helix-like DNA-binding domain superfamily/Winged helix DNA-binding domain"/>
    <property type="match status" value="1"/>
</dbReference>
<dbReference type="SUPFAM" id="SSF46785">
    <property type="entry name" value="Winged helix' DNA-binding domain"/>
    <property type="match status" value="1"/>
</dbReference>
<organism evidence="6 7">
    <name type="scientific">Bacteriovorax stolpii</name>
    <name type="common">Bdellovibrio stolpii</name>
    <dbReference type="NCBI Taxonomy" id="960"/>
    <lineage>
        <taxon>Bacteria</taxon>
        <taxon>Pseudomonadati</taxon>
        <taxon>Bdellovibrionota</taxon>
        <taxon>Bacteriovoracia</taxon>
        <taxon>Bacteriovoracales</taxon>
        <taxon>Bacteriovoracaceae</taxon>
        <taxon>Bacteriovorax</taxon>
    </lineage>
</organism>
<sequence length="315" mass="35801">MTITQLEYVLAVDKHRHFGKAAKACNVTQPTLSMQLQKAEEELGVVIFDRSKNPILPTEEGSQIINQARTVLREYKKIFSIIDANKAEVRGDFRLGVIPTLAPYVIPLFAASFVEKYPEVKLTIEEFKTEDIIDLLGRDEIDAGLLVTPIQGENFIERVLFHEPFSVFASDDHHLLKKTKVKDKDLDTSDVWLLNEGHCFRQQVLNLCKLSRDNGLHDNLKFESGNLETLKNMVINSSGYTLLPELAVLNLSKEEKKHVREFQSPIPTREVSLVHNRIFLKEKIITALEESIIENLPDSLTSLKKKNIEVISIDA</sequence>
<evidence type="ECO:0000256" key="3">
    <source>
        <dbReference type="ARBA" id="ARBA00023125"/>
    </source>
</evidence>
<dbReference type="KEGG" id="bsto:C0V70_15605"/>
<dbReference type="OrthoDB" id="5289139at2"/>
<evidence type="ECO:0000313" key="7">
    <source>
        <dbReference type="Proteomes" id="UP000235584"/>
    </source>
</evidence>
<dbReference type="PANTHER" id="PTHR30346:SF26">
    <property type="entry name" value="HYDROGEN PEROXIDE-INDUCIBLE GENES ACTIVATOR"/>
    <property type="match status" value="1"/>
</dbReference>
<reference evidence="6 7" key="1">
    <citation type="submission" date="2018-01" db="EMBL/GenBank/DDBJ databases">
        <title>Complete genome sequence of Bacteriovorax stolpii DSM12778.</title>
        <authorList>
            <person name="Tang B."/>
            <person name="Chang J."/>
        </authorList>
    </citation>
    <scope>NUCLEOTIDE SEQUENCE [LARGE SCALE GENOMIC DNA]</scope>
    <source>
        <strain evidence="6 7">DSM 12778</strain>
    </source>
</reference>
<evidence type="ECO:0000256" key="4">
    <source>
        <dbReference type="ARBA" id="ARBA00023159"/>
    </source>
</evidence>
<keyword evidence="5" id="KW-0804">Transcription</keyword>
<accession>A0A2K9NXJ7</accession>
<dbReference type="PRINTS" id="PR00039">
    <property type="entry name" value="HTHLYSR"/>
</dbReference>
<evidence type="ECO:0000313" key="6">
    <source>
        <dbReference type="EMBL" id="AUN99504.1"/>
    </source>
</evidence>
<keyword evidence="2" id="KW-0805">Transcription regulation</keyword>
<dbReference type="InterPro" id="IPR036390">
    <property type="entry name" value="WH_DNA-bd_sf"/>
</dbReference>
<dbReference type="InterPro" id="IPR036388">
    <property type="entry name" value="WH-like_DNA-bd_sf"/>
</dbReference>
<dbReference type="RefSeq" id="WP_102244795.1">
    <property type="nucleotide sequence ID" value="NZ_CP025704.1"/>
</dbReference>